<dbReference type="Proteomes" id="UP000541352">
    <property type="component" value="Unassembled WGS sequence"/>
</dbReference>
<name>A0A7W5ZRM7_9BACT</name>
<comment type="caution">
    <text evidence="1">The sequence shown here is derived from an EMBL/GenBank/DDBJ whole genome shotgun (WGS) entry which is preliminary data.</text>
</comment>
<reference evidence="1 2" key="1">
    <citation type="submission" date="2020-08" db="EMBL/GenBank/DDBJ databases">
        <title>Genomic Encyclopedia of Type Strains, Phase IV (KMG-IV): sequencing the most valuable type-strain genomes for metagenomic binning, comparative biology and taxonomic classification.</title>
        <authorList>
            <person name="Goeker M."/>
        </authorList>
    </citation>
    <scope>NUCLEOTIDE SEQUENCE [LARGE SCALE GENOMIC DNA]</scope>
    <source>
        <strain evidence="1 2">DSM 17976</strain>
    </source>
</reference>
<dbReference type="RefSeq" id="WP_183979437.1">
    <property type="nucleotide sequence ID" value="NZ_JACIBY010000019.1"/>
</dbReference>
<organism evidence="1 2">
    <name type="scientific">Runella defluvii</name>
    <dbReference type="NCBI Taxonomy" id="370973"/>
    <lineage>
        <taxon>Bacteria</taxon>
        <taxon>Pseudomonadati</taxon>
        <taxon>Bacteroidota</taxon>
        <taxon>Cytophagia</taxon>
        <taxon>Cytophagales</taxon>
        <taxon>Spirosomataceae</taxon>
        <taxon>Runella</taxon>
    </lineage>
</organism>
<evidence type="ECO:0000313" key="2">
    <source>
        <dbReference type="Proteomes" id="UP000541352"/>
    </source>
</evidence>
<gene>
    <name evidence="1" type="ORF">FHS57_005670</name>
</gene>
<keyword evidence="2" id="KW-1185">Reference proteome</keyword>
<accession>A0A7W5ZRM7</accession>
<protein>
    <submittedName>
        <fullName evidence="1">Uncharacterized protein</fullName>
    </submittedName>
</protein>
<proteinExistence type="predicted"/>
<dbReference type="EMBL" id="JACIBY010000019">
    <property type="protein sequence ID" value="MBB3841641.1"/>
    <property type="molecule type" value="Genomic_DNA"/>
</dbReference>
<evidence type="ECO:0000313" key="1">
    <source>
        <dbReference type="EMBL" id="MBB3841641.1"/>
    </source>
</evidence>
<dbReference type="PROSITE" id="PS51257">
    <property type="entry name" value="PROKAR_LIPOPROTEIN"/>
    <property type="match status" value="1"/>
</dbReference>
<dbReference type="AlphaFoldDB" id="A0A7W5ZRM7"/>
<sequence>MKKLTLYAIGLLAFVSCQRPASRSISGASIVKEGFIDCFQAGLQASGRELWCEASAVLYDGQNLTLANDKDMPNNDAAVFYWAYSETDMFANKPTYLTQNLLKTSQKYEDFALAPNRSLAFLSTGFDRVKEGSNEWDGYNALLYWKVGADPKNIQPKAAHLVAGEKFSMSLRSALSKALRSTDFPDGMPYFKVEGFAATHDKLYFGIREEGKKYDDFKYKAKVLTVSYRFANDSLMISTNFETLADIDIASLEPSLPKPLALSCIEYDAKRQLFWVLTSMESETQGNSAYLWWATEADLKANKLTLVKDRSTGQPLKFTHKAEDLTPVGSNTLFVIHDDDRNRSKIGDQTRQPHQAAYSIVAF</sequence>